<protein>
    <submittedName>
        <fullName evidence="1">RHS repeat-associated core domain-containing protein</fullName>
    </submittedName>
</protein>
<dbReference type="InterPro" id="IPR022385">
    <property type="entry name" value="Rhs_assc_core"/>
</dbReference>
<organism evidence="1 2">
    <name type="scientific">Plebeiibacterium marinum</name>
    <dbReference type="NCBI Taxonomy" id="2992111"/>
    <lineage>
        <taxon>Bacteria</taxon>
        <taxon>Pseudomonadati</taxon>
        <taxon>Bacteroidota</taxon>
        <taxon>Bacteroidia</taxon>
        <taxon>Marinilabiliales</taxon>
        <taxon>Marinilabiliaceae</taxon>
        <taxon>Plebeiibacterium</taxon>
    </lineage>
</organism>
<dbReference type="AlphaFoldDB" id="A0AAE3SLV8"/>
<dbReference type="NCBIfam" id="TIGR03696">
    <property type="entry name" value="Rhs_assc_core"/>
    <property type="match status" value="1"/>
</dbReference>
<keyword evidence="2" id="KW-1185">Reference proteome</keyword>
<dbReference type="PANTHER" id="PTHR32305:SF15">
    <property type="entry name" value="PROTEIN RHSA-RELATED"/>
    <property type="match status" value="1"/>
</dbReference>
<dbReference type="Proteomes" id="UP001207408">
    <property type="component" value="Unassembled WGS sequence"/>
</dbReference>
<dbReference type="InterPro" id="IPR050708">
    <property type="entry name" value="T6SS_VgrG/RHS"/>
</dbReference>
<dbReference type="EMBL" id="JAPDPI010000105">
    <property type="protein sequence ID" value="MCW3808117.1"/>
    <property type="molecule type" value="Genomic_DNA"/>
</dbReference>
<dbReference type="RefSeq" id="WP_301202678.1">
    <property type="nucleotide sequence ID" value="NZ_JAPDPI010000105.1"/>
</dbReference>
<dbReference type="Gene3D" id="2.180.10.10">
    <property type="entry name" value="RHS repeat-associated core"/>
    <property type="match status" value="1"/>
</dbReference>
<dbReference type="PANTHER" id="PTHR32305">
    <property type="match status" value="1"/>
</dbReference>
<comment type="caution">
    <text evidence="1">The sequence shown here is derived from an EMBL/GenBank/DDBJ whole genome shotgun (WGS) entry which is preliminary data.</text>
</comment>
<proteinExistence type="predicted"/>
<reference evidence="1" key="1">
    <citation type="submission" date="2022-10" db="EMBL/GenBank/DDBJ databases">
        <authorList>
            <person name="Yu W.X."/>
        </authorList>
    </citation>
    <scope>NUCLEOTIDE SEQUENCE</scope>
    <source>
        <strain evidence="1">D04</strain>
    </source>
</reference>
<sequence length="316" mass="31703">GLVMEQKNYNSATTNYQQNKYLYNGKEIQDDDLGGVSLDCYDYGARFYDSQLGRWNVVDPLADSYVNWSPYNYALNNPTKNIDPDGKFVGTLIGTVVGAAYSAYDAYQSSGGDWNSVKAAAVEGAVSGAIAGAAVDLAVAATVATGGVGAVVIAGAAAGAAGGAVGAAAGDAAGQITKGMLEGQSFDKAASNISTEKMGAKMKTGAITGAIGGAIGGATAKGIFSITSKAASQSKIGTQKAIEKGAQTLRSAGAEGKLAQEVINENVANFANSTGKAIGAAQRGAATNATRLGAASGVSTNAVTTIIQEELNKNNQ</sequence>
<accession>A0AAE3SLV8</accession>
<evidence type="ECO:0000313" key="2">
    <source>
        <dbReference type="Proteomes" id="UP001207408"/>
    </source>
</evidence>
<evidence type="ECO:0000313" key="1">
    <source>
        <dbReference type="EMBL" id="MCW3808117.1"/>
    </source>
</evidence>
<gene>
    <name evidence="1" type="ORF">OM074_21030</name>
</gene>
<feature type="non-terminal residue" evidence="1">
    <location>
        <position position="1"/>
    </location>
</feature>
<name>A0AAE3SLV8_9BACT</name>